<organism evidence="1 2">
    <name type="scientific">Microbacterium ginsengisoli</name>
    <dbReference type="NCBI Taxonomy" id="400772"/>
    <lineage>
        <taxon>Bacteria</taxon>
        <taxon>Bacillati</taxon>
        <taxon>Actinomycetota</taxon>
        <taxon>Actinomycetes</taxon>
        <taxon>Micrococcales</taxon>
        <taxon>Microbacteriaceae</taxon>
        <taxon>Microbacterium</taxon>
    </lineage>
</organism>
<evidence type="ECO:0000313" key="1">
    <source>
        <dbReference type="EMBL" id="HAN23953.1"/>
    </source>
</evidence>
<name>A0A3C1KBV3_9MICO</name>
<reference evidence="1 2" key="1">
    <citation type="journal article" date="2018" name="Nat. Biotechnol.">
        <title>A standardized bacterial taxonomy based on genome phylogeny substantially revises the tree of life.</title>
        <authorList>
            <person name="Parks D.H."/>
            <person name="Chuvochina M."/>
            <person name="Waite D.W."/>
            <person name="Rinke C."/>
            <person name="Skarshewski A."/>
            <person name="Chaumeil P.A."/>
            <person name="Hugenholtz P."/>
        </authorList>
    </citation>
    <scope>NUCLEOTIDE SEQUENCE [LARGE SCALE GENOMIC DNA]</scope>
    <source>
        <strain evidence="1">UBA9152</strain>
    </source>
</reference>
<feature type="non-terminal residue" evidence="1">
    <location>
        <position position="1"/>
    </location>
</feature>
<dbReference type="AlphaFoldDB" id="A0A3C1KBV3"/>
<gene>
    <name evidence="1" type="ORF">DCP95_05190</name>
</gene>
<protein>
    <submittedName>
        <fullName evidence="1">Nitroreductase</fullName>
    </submittedName>
</protein>
<sequence>RHGRRVEPFTASEVVDADKTPVLREYLRAWGWEVGRFFEGVDKNATDAQLAQIAPGFPVFRLTAAG</sequence>
<proteinExistence type="predicted"/>
<comment type="caution">
    <text evidence="1">The sequence shown here is derived from an EMBL/GenBank/DDBJ whole genome shotgun (WGS) entry which is preliminary data.</text>
</comment>
<dbReference type="Proteomes" id="UP000257479">
    <property type="component" value="Unassembled WGS sequence"/>
</dbReference>
<evidence type="ECO:0000313" key="2">
    <source>
        <dbReference type="Proteomes" id="UP000257479"/>
    </source>
</evidence>
<accession>A0A3C1KBV3</accession>
<dbReference type="EMBL" id="DMNG01000087">
    <property type="protein sequence ID" value="HAN23953.1"/>
    <property type="molecule type" value="Genomic_DNA"/>
</dbReference>